<protein>
    <recommendedName>
        <fullName evidence="5">Antitoxin</fullName>
    </recommendedName>
</protein>
<dbReference type="SUPFAM" id="SSF47598">
    <property type="entry name" value="Ribbon-helix-helix"/>
    <property type="match status" value="1"/>
</dbReference>
<accession>A0A1S1NKA5</accession>
<evidence type="ECO:0008006" key="5">
    <source>
        <dbReference type="Google" id="ProtNLM"/>
    </source>
</evidence>
<dbReference type="InterPro" id="IPR014795">
    <property type="entry name" value="TacA_1-like"/>
</dbReference>
<organism evidence="3 4">
    <name type="scientific">Mycobacterium talmoniae</name>
    <dbReference type="NCBI Taxonomy" id="1858794"/>
    <lineage>
        <taxon>Bacteria</taxon>
        <taxon>Bacillati</taxon>
        <taxon>Actinomycetota</taxon>
        <taxon>Actinomycetes</taxon>
        <taxon>Mycobacteriales</taxon>
        <taxon>Mycobacteriaceae</taxon>
        <taxon>Mycobacterium</taxon>
    </lineage>
</organism>
<dbReference type="AlphaFoldDB" id="A0A1S1NKA5"/>
<dbReference type="Proteomes" id="UP000179734">
    <property type="component" value="Unassembled WGS sequence"/>
</dbReference>
<dbReference type="Pfam" id="PF08681">
    <property type="entry name" value="TacA1"/>
    <property type="match status" value="1"/>
</dbReference>
<evidence type="ECO:0000256" key="2">
    <source>
        <dbReference type="ARBA" id="ARBA00049988"/>
    </source>
</evidence>
<dbReference type="CDD" id="cd21631">
    <property type="entry name" value="RHH_CopG_NikR-like"/>
    <property type="match status" value="1"/>
</dbReference>
<evidence type="ECO:0000256" key="1">
    <source>
        <dbReference type="ARBA" id="ARBA00022649"/>
    </source>
</evidence>
<evidence type="ECO:0000313" key="4">
    <source>
        <dbReference type="Proteomes" id="UP000179734"/>
    </source>
</evidence>
<keyword evidence="4" id="KW-1185">Reference proteome</keyword>
<dbReference type="EMBL" id="MLQM01000070">
    <property type="protein sequence ID" value="OHV03614.1"/>
    <property type="molecule type" value="Genomic_DNA"/>
</dbReference>
<gene>
    <name evidence="3" type="ORF">BKN37_14220</name>
</gene>
<dbReference type="GO" id="GO:0006355">
    <property type="term" value="P:regulation of DNA-templated transcription"/>
    <property type="evidence" value="ECO:0007669"/>
    <property type="project" value="InterPro"/>
</dbReference>
<keyword evidence="1" id="KW-1277">Toxin-antitoxin system</keyword>
<name>A0A1S1NKA5_9MYCO</name>
<sequence>MYHAECLARYAMGMKTLRLDPELEQRLQRAAAVAGESLSEFIRRAAAERADTVLNTDGHEDFADVLGVIHGGGGRARRTGAAFTEVLADRSS</sequence>
<dbReference type="InterPro" id="IPR010985">
    <property type="entry name" value="Ribbon_hlx_hlx"/>
</dbReference>
<dbReference type="Gene3D" id="1.20.5.780">
    <property type="entry name" value="Single helix bin"/>
    <property type="match status" value="1"/>
</dbReference>
<evidence type="ECO:0000313" key="3">
    <source>
        <dbReference type="EMBL" id="OHV03614.1"/>
    </source>
</evidence>
<proteinExistence type="inferred from homology"/>
<comment type="caution">
    <text evidence="3">The sequence shown here is derived from an EMBL/GenBank/DDBJ whole genome shotgun (WGS) entry which is preliminary data.</text>
</comment>
<reference evidence="3 4" key="1">
    <citation type="submission" date="2016-10" db="EMBL/GenBank/DDBJ databases">
        <title>Genome sequence of Mycobacterium talmonii.</title>
        <authorList>
            <person name="Greninger A.L."/>
            <person name="Elliott B."/>
            <person name="Vasireddy S."/>
            <person name="Vasireddy R."/>
        </authorList>
    </citation>
    <scope>NUCLEOTIDE SEQUENCE [LARGE SCALE GENOMIC DNA]</scope>
    <source>
        <strain evidence="4">NE-TNMC-100812</strain>
    </source>
</reference>
<comment type="similarity">
    <text evidence="2">Belongs to the TacA antitoxin family.</text>
</comment>